<keyword evidence="1" id="KW-0032">Aminotransferase</keyword>
<protein>
    <submittedName>
        <fullName evidence="1">Diaminobutyrate--2-oxoglutarate aminotransferase</fullName>
    </submittedName>
</protein>
<dbReference type="STRING" id="1133849.O3I_023615"/>
<dbReference type="eggNOG" id="COG2308">
    <property type="taxonomic scope" value="Bacteria"/>
</dbReference>
<sequence>MIIDAATGSQVRDVAQRLHPLLERVAHLYSTEAAVRDGFPEYEPLARWLSHAHPLDPINRICRLDGIVSRAGVYKVIESNAVCPAGVAAVPRIHHIWREVFAAPELPPSRPQPLVEDHPRFAQALLACHREQFGSEARSAFVVTLRGRYQAEVPEIVQDLGALGVEAVTVDARSVRLHAGAVVDGRGRQADLVYANLDQHDLITDPELSGYFAAAVSGTACFVNPLLSQCIIGDKRALAVLSDPAFGAHFDDSEREFLDIHVPWTRLITRSDDTLLATLEADRDRFVLKPANRLCGEGVIVGEFVTQSQWRVALSEATAGAYVAQEYCAPPFLAAHPELAVGLDVYLFNAEFVGYMARCSQNPVLNAAVGGRFLPVLEEK</sequence>
<proteinExistence type="predicted"/>
<name>K0ES88_NOCB7</name>
<evidence type="ECO:0000313" key="2">
    <source>
        <dbReference type="Proteomes" id="UP000006304"/>
    </source>
</evidence>
<dbReference type="GO" id="GO:0008483">
    <property type="term" value="F:transaminase activity"/>
    <property type="evidence" value="ECO:0007669"/>
    <property type="project" value="UniProtKB-KW"/>
</dbReference>
<keyword evidence="2" id="KW-1185">Reference proteome</keyword>
<gene>
    <name evidence="1" type="ORF">O3I_023615</name>
</gene>
<dbReference type="HOGENOM" id="CLU_595363_0_0_11"/>
<reference evidence="1 2" key="1">
    <citation type="journal article" date="2012" name="J. Bacteriol.">
        <title>Complete genome sequence of Nocardia brasiliensis HUJEG-1.</title>
        <authorList>
            <person name="Vera-Cabrera L."/>
            <person name="Ortiz-Lopez R."/>
            <person name="Elizondo-Gonzalez R."/>
            <person name="Perez-Maya A.A."/>
            <person name="Ocampo-Candiani J."/>
        </authorList>
    </citation>
    <scope>NUCLEOTIDE SEQUENCE [LARGE SCALE GENOMIC DNA]</scope>
    <source>
        <strain evidence="2">ATCC 700358</strain>
    </source>
</reference>
<accession>K0ES88</accession>
<organism evidence="1 2">
    <name type="scientific">Nocardia brasiliensis (strain ATCC 700358 / HUJEG-1)</name>
    <dbReference type="NCBI Taxonomy" id="1133849"/>
    <lineage>
        <taxon>Bacteria</taxon>
        <taxon>Bacillati</taxon>
        <taxon>Actinomycetota</taxon>
        <taxon>Actinomycetes</taxon>
        <taxon>Mycobacteriales</taxon>
        <taxon>Nocardiaceae</taxon>
        <taxon>Nocardia</taxon>
    </lineage>
</organism>
<dbReference type="AlphaFoldDB" id="K0ES88"/>
<dbReference type="SUPFAM" id="SSF56059">
    <property type="entry name" value="Glutathione synthetase ATP-binding domain-like"/>
    <property type="match status" value="1"/>
</dbReference>
<dbReference type="EMBL" id="CP003876">
    <property type="protein sequence ID" value="AFU02678.1"/>
    <property type="molecule type" value="Genomic_DNA"/>
</dbReference>
<dbReference type="Proteomes" id="UP000006304">
    <property type="component" value="Chromosome"/>
</dbReference>
<dbReference type="KEGG" id="nbr:O3I_023615"/>
<evidence type="ECO:0000313" key="1">
    <source>
        <dbReference type="EMBL" id="AFU02678.1"/>
    </source>
</evidence>
<keyword evidence="1" id="KW-0808">Transferase</keyword>